<evidence type="ECO:0000256" key="6">
    <source>
        <dbReference type="ARBA" id="ARBA00023136"/>
    </source>
</evidence>
<comment type="similarity">
    <text evidence="2">Belongs to the nucleobase:cation symporter-2 (NCS2) (TC 2.A.40) family.</text>
</comment>
<evidence type="ECO:0000313" key="8">
    <source>
        <dbReference type="EMBL" id="SDD96627.1"/>
    </source>
</evidence>
<feature type="transmembrane region" description="Helical" evidence="7">
    <location>
        <begin position="189"/>
        <end position="212"/>
    </location>
</feature>
<accession>A0A1G6Z3U4</accession>
<reference evidence="9" key="1">
    <citation type="submission" date="2016-10" db="EMBL/GenBank/DDBJ databases">
        <authorList>
            <person name="Varghese N."/>
            <person name="Submissions S."/>
        </authorList>
    </citation>
    <scope>NUCLEOTIDE SEQUENCE [LARGE SCALE GENOMIC DNA]</scope>
    <source>
        <strain evidence="9">DSM 8987</strain>
    </source>
</reference>
<feature type="transmembrane region" description="Helical" evidence="7">
    <location>
        <begin position="126"/>
        <end position="150"/>
    </location>
</feature>
<proteinExistence type="inferred from homology"/>
<dbReference type="STRING" id="57664.SAMN05661003_102265"/>
<gene>
    <name evidence="8" type="ORF">SAMN05661003_102265</name>
</gene>
<feature type="transmembrane region" description="Helical" evidence="7">
    <location>
        <begin position="162"/>
        <end position="182"/>
    </location>
</feature>
<feature type="transmembrane region" description="Helical" evidence="7">
    <location>
        <begin position="96"/>
        <end position="114"/>
    </location>
</feature>
<keyword evidence="6 7" id="KW-0472">Membrane</keyword>
<feature type="transmembrane region" description="Helical" evidence="7">
    <location>
        <begin position="393"/>
        <end position="415"/>
    </location>
</feature>
<dbReference type="PANTHER" id="PTHR42810">
    <property type="entry name" value="PURINE PERMEASE C1399.01C-RELATED"/>
    <property type="match status" value="1"/>
</dbReference>
<organism evidence="8 9">
    <name type="scientific">Desulfuromonas thiophila</name>
    <dbReference type="NCBI Taxonomy" id="57664"/>
    <lineage>
        <taxon>Bacteria</taxon>
        <taxon>Pseudomonadati</taxon>
        <taxon>Thermodesulfobacteriota</taxon>
        <taxon>Desulfuromonadia</taxon>
        <taxon>Desulfuromonadales</taxon>
        <taxon>Desulfuromonadaceae</taxon>
        <taxon>Desulfuromonas</taxon>
    </lineage>
</organism>
<keyword evidence="9" id="KW-1185">Reference proteome</keyword>
<evidence type="ECO:0000256" key="1">
    <source>
        <dbReference type="ARBA" id="ARBA00004141"/>
    </source>
</evidence>
<evidence type="ECO:0000256" key="2">
    <source>
        <dbReference type="ARBA" id="ARBA00008821"/>
    </source>
</evidence>
<dbReference type="PANTHER" id="PTHR42810:SF4">
    <property type="entry name" value="URIC ACID TRANSPORTER UACT"/>
    <property type="match status" value="1"/>
</dbReference>
<dbReference type="NCBIfam" id="NF037981">
    <property type="entry name" value="NCS2_1"/>
    <property type="match status" value="1"/>
</dbReference>
<dbReference type="InterPro" id="IPR006043">
    <property type="entry name" value="NCS2"/>
</dbReference>
<protein>
    <submittedName>
        <fullName evidence="8">Permease family protein</fullName>
    </submittedName>
</protein>
<dbReference type="GO" id="GO:0042907">
    <property type="term" value="F:xanthine transmembrane transporter activity"/>
    <property type="evidence" value="ECO:0007669"/>
    <property type="project" value="TreeGrafter"/>
</dbReference>
<sequence>MKLHYGLEDRPPWPQRLLYAGQWFVICLPTLVILAQLAARLQPGGTAAAGLYLQKISLMTAVALLAQVLVGHRLPLVLGPAAVLLVGVLACRASDPAAVTSALFLGGLLLFLLARSSLLLRLQRLFTARVIAVVLLLIAFTLLPLIGQLLLPAGLAAPDGPLRLGFASLLLLLLLLLHRWLTGLGRATLVIWGLAAGTLVWLILVPPCQSPVPLPWLGWPLTSLSLTWQFDPAVLLAFLVCYLALAVNDLGSMQSLAPFFDLPDLPRRLRRGLAVTGLANMLAAFIGVIGPVNYSFSPGVLAASGCGARRVLLPVAAALGLCALSPRLLGYLSAVPDVVIGVILLYVLSVQSLTALRLLAGAGTRRSLVLGVGLPVLCGTLVAFIPAQQLLRLPLALQPLAGNGFVVGLLAALLLDRSGGRGQR</sequence>
<keyword evidence="5 7" id="KW-1133">Transmembrane helix</keyword>
<evidence type="ECO:0000256" key="4">
    <source>
        <dbReference type="ARBA" id="ARBA00022692"/>
    </source>
</evidence>
<evidence type="ECO:0000256" key="3">
    <source>
        <dbReference type="ARBA" id="ARBA00022448"/>
    </source>
</evidence>
<dbReference type="RefSeq" id="WP_171906297.1">
    <property type="nucleotide sequence ID" value="NZ_FNAQ01000002.1"/>
</dbReference>
<feature type="transmembrane region" description="Helical" evidence="7">
    <location>
        <begin position="62"/>
        <end position="90"/>
    </location>
</feature>
<keyword evidence="4 7" id="KW-0812">Transmembrane</keyword>
<comment type="subcellular location">
    <subcellularLocation>
        <location evidence="1">Membrane</location>
        <topology evidence="1">Multi-pass membrane protein</topology>
    </subcellularLocation>
</comment>
<evidence type="ECO:0000256" key="7">
    <source>
        <dbReference type="SAM" id="Phobius"/>
    </source>
</evidence>
<evidence type="ECO:0000313" key="9">
    <source>
        <dbReference type="Proteomes" id="UP000243205"/>
    </source>
</evidence>
<feature type="transmembrane region" description="Helical" evidence="7">
    <location>
        <begin position="368"/>
        <end position="387"/>
    </location>
</feature>
<dbReference type="GO" id="GO:0005886">
    <property type="term" value="C:plasma membrane"/>
    <property type="evidence" value="ECO:0007669"/>
    <property type="project" value="TreeGrafter"/>
</dbReference>
<feature type="transmembrane region" description="Helical" evidence="7">
    <location>
        <begin position="20"/>
        <end position="41"/>
    </location>
</feature>
<feature type="transmembrane region" description="Helical" evidence="7">
    <location>
        <begin position="272"/>
        <end position="292"/>
    </location>
</feature>
<evidence type="ECO:0000256" key="5">
    <source>
        <dbReference type="ARBA" id="ARBA00022989"/>
    </source>
</evidence>
<dbReference type="EMBL" id="FNAQ01000002">
    <property type="protein sequence ID" value="SDD96627.1"/>
    <property type="molecule type" value="Genomic_DNA"/>
</dbReference>
<dbReference type="AlphaFoldDB" id="A0A1G6Z3U4"/>
<keyword evidence="3" id="KW-0813">Transport</keyword>
<dbReference type="Pfam" id="PF00860">
    <property type="entry name" value="Xan_ur_permease"/>
    <property type="match status" value="1"/>
</dbReference>
<dbReference type="Proteomes" id="UP000243205">
    <property type="component" value="Unassembled WGS sequence"/>
</dbReference>
<name>A0A1G6Z3U4_9BACT</name>
<feature type="transmembrane region" description="Helical" evidence="7">
    <location>
        <begin position="232"/>
        <end position="251"/>
    </location>
</feature>